<dbReference type="VEuPathDB" id="VectorBase:LLOJ010789"/>
<dbReference type="InterPro" id="IPR013604">
    <property type="entry name" value="7TM_chemorcpt"/>
</dbReference>
<keyword evidence="4 8" id="KW-1133">Transmembrane helix</keyword>
<evidence type="ECO:0000256" key="5">
    <source>
        <dbReference type="ARBA" id="ARBA00023136"/>
    </source>
</evidence>
<keyword evidence="3 8" id="KW-0812">Transmembrane</keyword>
<protein>
    <recommendedName>
        <fullName evidence="8">Gustatory receptor</fullName>
    </recommendedName>
</protein>
<keyword evidence="2 8" id="KW-1003">Cell membrane</keyword>
<keyword evidence="7 8" id="KW-0807">Transducer</keyword>
<keyword evidence="5 8" id="KW-0472">Membrane</keyword>
<comment type="caution">
    <text evidence="8">Lacks conserved residue(s) required for the propagation of feature annotation.</text>
</comment>
<comment type="function">
    <text evidence="8">Gustatory receptor which mediates acceptance or avoidance behavior, depending on its substrates.</text>
</comment>
<comment type="similarity">
    <text evidence="8">Belongs to the insect chemoreceptor superfamily. Gustatory receptor (GR) family.</text>
</comment>
<dbReference type="GO" id="GO:0030424">
    <property type="term" value="C:axon"/>
    <property type="evidence" value="ECO:0007669"/>
    <property type="project" value="TreeGrafter"/>
</dbReference>
<dbReference type="EnsemblMetazoa" id="LLOJ010789-RA">
    <property type="protein sequence ID" value="LLOJ010789-PA"/>
    <property type="gene ID" value="LLOJ010789"/>
</dbReference>
<evidence type="ECO:0000256" key="4">
    <source>
        <dbReference type="ARBA" id="ARBA00022989"/>
    </source>
</evidence>
<evidence type="ECO:0000256" key="1">
    <source>
        <dbReference type="ARBA" id="ARBA00004651"/>
    </source>
</evidence>
<dbReference type="GO" id="GO:0007165">
    <property type="term" value="P:signal transduction"/>
    <property type="evidence" value="ECO:0007669"/>
    <property type="project" value="UniProtKB-KW"/>
</dbReference>
<evidence type="ECO:0000256" key="6">
    <source>
        <dbReference type="ARBA" id="ARBA00023170"/>
    </source>
</evidence>
<dbReference type="GO" id="GO:0050909">
    <property type="term" value="P:sensory perception of taste"/>
    <property type="evidence" value="ECO:0007669"/>
    <property type="project" value="InterPro"/>
</dbReference>
<sequence length="370" mass="43587">MTLPNYLSFALNFLRFFGIPLQTPQTSKRTKIFIRICTIFALIAIPICGVLTFIAVTARYFNEILVYVQLLIIFFTAYIIVLEVVLTKAEQLRFWGFIKKIEELYLDGSLNLDLKYKKFSRYQIRRIVGMFIFTIAIYVFVVSVSRFFEDTENMATNWTVTWLFYYYAVLVARIRHHSHILVIQILKMHVEFFNEDLERMGKILKLSINKDVAKELDVIKFRHAYLWEAITSANKCHRWSQLFNIAEDLYMFIQSLYWTYICLKTNNFFSACKCLIFALPSICDIFHLCYSCEKLHDEADKSGSILLKFLKYRNDSISLFTKNCIVELTLQMHHEKIRIAVGRIFTLNMAFLTVISGTLVTYLVILIQFL</sequence>
<feature type="transmembrane region" description="Helical" evidence="8">
    <location>
        <begin position="345"/>
        <end position="369"/>
    </location>
</feature>
<accession>A0A240SXZ3</accession>
<organism evidence="9 10">
    <name type="scientific">Lutzomyia longipalpis</name>
    <name type="common">Sand fly</name>
    <dbReference type="NCBI Taxonomy" id="7200"/>
    <lineage>
        <taxon>Eukaryota</taxon>
        <taxon>Metazoa</taxon>
        <taxon>Ecdysozoa</taxon>
        <taxon>Arthropoda</taxon>
        <taxon>Hexapoda</taxon>
        <taxon>Insecta</taxon>
        <taxon>Pterygota</taxon>
        <taxon>Neoptera</taxon>
        <taxon>Endopterygota</taxon>
        <taxon>Diptera</taxon>
        <taxon>Nematocera</taxon>
        <taxon>Psychodoidea</taxon>
        <taxon>Psychodidae</taxon>
        <taxon>Lutzomyia</taxon>
        <taxon>Lutzomyia</taxon>
    </lineage>
</organism>
<evidence type="ECO:0000313" key="9">
    <source>
        <dbReference type="EnsemblMetazoa" id="LLOJ010789-PA"/>
    </source>
</evidence>
<evidence type="ECO:0000256" key="7">
    <source>
        <dbReference type="ARBA" id="ARBA00023224"/>
    </source>
</evidence>
<dbReference type="PANTHER" id="PTHR21143:SF133">
    <property type="entry name" value="GUSTATORY AND PHEROMONE RECEPTOR 32A-RELATED"/>
    <property type="match status" value="1"/>
</dbReference>
<dbReference type="Proteomes" id="UP000092461">
    <property type="component" value="Unassembled WGS sequence"/>
</dbReference>
<dbReference type="AlphaFoldDB" id="A0A240SXZ3"/>
<evidence type="ECO:0000313" key="10">
    <source>
        <dbReference type="Proteomes" id="UP000092461"/>
    </source>
</evidence>
<feature type="transmembrane region" description="Helical" evidence="8">
    <location>
        <begin position="33"/>
        <end position="58"/>
    </location>
</feature>
<feature type="transmembrane region" description="Helical" evidence="8">
    <location>
        <begin position="64"/>
        <end position="86"/>
    </location>
</feature>
<proteinExistence type="inferred from homology"/>
<dbReference type="Pfam" id="PF08395">
    <property type="entry name" value="7tm_7"/>
    <property type="match status" value="1"/>
</dbReference>
<name>A0A240SXZ3_LUTLO</name>
<keyword evidence="10" id="KW-1185">Reference proteome</keyword>
<dbReference type="GO" id="GO:0043025">
    <property type="term" value="C:neuronal cell body"/>
    <property type="evidence" value="ECO:0007669"/>
    <property type="project" value="TreeGrafter"/>
</dbReference>
<dbReference type="GO" id="GO:0008049">
    <property type="term" value="P:male courtship behavior"/>
    <property type="evidence" value="ECO:0007669"/>
    <property type="project" value="TreeGrafter"/>
</dbReference>
<dbReference type="GO" id="GO:0005886">
    <property type="term" value="C:plasma membrane"/>
    <property type="evidence" value="ECO:0007669"/>
    <property type="project" value="UniProtKB-SubCell"/>
</dbReference>
<feature type="transmembrane region" description="Helical" evidence="8">
    <location>
        <begin position="154"/>
        <end position="172"/>
    </location>
</feature>
<dbReference type="EMBL" id="AJWK01012970">
    <property type="status" value="NOT_ANNOTATED_CDS"/>
    <property type="molecule type" value="Genomic_DNA"/>
</dbReference>
<dbReference type="GO" id="GO:0030425">
    <property type="term" value="C:dendrite"/>
    <property type="evidence" value="ECO:0007669"/>
    <property type="project" value="TreeGrafter"/>
</dbReference>
<evidence type="ECO:0000256" key="2">
    <source>
        <dbReference type="ARBA" id="ARBA00022475"/>
    </source>
</evidence>
<keyword evidence="6 8" id="KW-0675">Receptor</keyword>
<evidence type="ECO:0000256" key="8">
    <source>
        <dbReference type="RuleBase" id="RU363108"/>
    </source>
</evidence>
<comment type="subcellular location">
    <subcellularLocation>
        <location evidence="1 8">Cell membrane</location>
        <topology evidence="1 8">Multi-pass membrane protein</topology>
    </subcellularLocation>
</comment>
<reference evidence="9" key="1">
    <citation type="submission" date="2020-05" db="UniProtKB">
        <authorList>
            <consortium name="EnsemblMetazoa"/>
        </authorList>
    </citation>
    <scope>IDENTIFICATION</scope>
    <source>
        <strain evidence="9">Jacobina</strain>
    </source>
</reference>
<dbReference type="GO" id="GO:0007635">
    <property type="term" value="P:chemosensory behavior"/>
    <property type="evidence" value="ECO:0007669"/>
    <property type="project" value="TreeGrafter"/>
</dbReference>
<evidence type="ECO:0000256" key="3">
    <source>
        <dbReference type="ARBA" id="ARBA00022692"/>
    </source>
</evidence>
<dbReference type="PANTHER" id="PTHR21143">
    <property type="entry name" value="INVERTEBRATE GUSTATORY RECEPTOR"/>
    <property type="match status" value="1"/>
</dbReference>
<feature type="transmembrane region" description="Helical" evidence="8">
    <location>
        <begin position="127"/>
        <end position="148"/>
    </location>
</feature>